<accession>A0A6J8CEP6</accession>
<dbReference type="Proteomes" id="UP000507470">
    <property type="component" value="Unassembled WGS sequence"/>
</dbReference>
<dbReference type="EMBL" id="CACVKT020005231">
    <property type="protein sequence ID" value="CAC5393916.1"/>
    <property type="molecule type" value="Genomic_DNA"/>
</dbReference>
<keyword evidence="1" id="KW-0175">Coiled coil</keyword>
<dbReference type="AlphaFoldDB" id="A0A6J8CEP6"/>
<evidence type="ECO:0000313" key="3">
    <source>
        <dbReference type="Proteomes" id="UP000507470"/>
    </source>
</evidence>
<reference evidence="2 3" key="1">
    <citation type="submission" date="2020-06" db="EMBL/GenBank/DDBJ databases">
        <authorList>
            <person name="Li R."/>
            <person name="Bekaert M."/>
        </authorList>
    </citation>
    <scope>NUCLEOTIDE SEQUENCE [LARGE SCALE GENOMIC DNA]</scope>
    <source>
        <strain evidence="3">wild</strain>
    </source>
</reference>
<keyword evidence="3" id="KW-1185">Reference proteome</keyword>
<evidence type="ECO:0000313" key="2">
    <source>
        <dbReference type="EMBL" id="CAC5393916.1"/>
    </source>
</evidence>
<organism evidence="2 3">
    <name type="scientific">Mytilus coruscus</name>
    <name type="common">Sea mussel</name>
    <dbReference type="NCBI Taxonomy" id="42192"/>
    <lineage>
        <taxon>Eukaryota</taxon>
        <taxon>Metazoa</taxon>
        <taxon>Spiralia</taxon>
        <taxon>Lophotrochozoa</taxon>
        <taxon>Mollusca</taxon>
        <taxon>Bivalvia</taxon>
        <taxon>Autobranchia</taxon>
        <taxon>Pteriomorphia</taxon>
        <taxon>Mytilida</taxon>
        <taxon>Mytiloidea</taxon>
        <taxon>Mytilidae</taxon>
        <taxon>Mytilinae</taxon>
        <taxon>Mytilus</taxon>
    </lineage>
</organism>
<gene>
    <name evidence="2" type="ORF">MCOR_28728</name>
</gene>
<protein>
    <submittedName>
        <fullName evidence="2">Uncharacterized protein</fullName>
    </submittedName>
</protein>
<proteinExistence type="predicted"/>
<feature type="coiled-coil region" evidence="1">
    <location>
        <begin position="269"/>
        <end position="296"/>
    </location>
</feature>
<name>A0A6J8CEP6_MYTCO</name>
<sequence>MSSTSVNAEFNSTLDSFSFSDFEPSVNESCNLNQQKCRKNKKILPNEEVSTDFQFDRFDDEGNAVRVSCDINFGTTLNRKHLWIELCKEVMSGKFTMRENVTRNRLQLQCSTKSEGKFVNITFYTNGTILLQEKHTCITCQTAAKADFRNDSPTIPNVLSTECENGSDMNLEYHYHPQLFSKTQALYHLLRLSCRRKLMSTIFSDKIVNLLENFNSNISTLTAQNAELIKIIHNKEIETTKLRIRNEREECRGSEQTLQSQVSRLSSDLKLANQTITGLEDDISILNKQIAGTNENKNVVSNTPKP</sequence>
<dbReference type="OrthoDB" id="6128404at2759"/>
<evidence type="ECO:0000256" key="1">
    <source>
        <dbReference type="SAM" id="Coils"/>
    </source>
</evidence>